<feature type="transmembrane region" description="Helical" evidence="6">
    <location>
        <begin position="93"/>
        <end position="112"/>
    </location>
</feature>
<dbReference type="EMBL" id="FOZL01000002">
    <property type="protein sequence ID" value="SFS20786.1"/>
    <property type="molecule type" value="Genomic_DNA"/>
</dbReference>
<dbReference type="NCBIfam" id="TIGR00885">
    <property type="entry name" value="fucP"/>
    <property type="match status" value="1"/>
</dbReference>
<dbReference type="AlphaFoldDB" id="A0A1I6MYM5"/>
<reference evidence="7 8" key="1">
    <citation type="submission" date="2016-10" db="EMBL/GenBank/DDBJ databases">
        <authorList>
            <person name="de Groot N.N."/>
        </authorList>
    </citation>
    <scope>NUCLEOTIDE SEQUENCE [LARGE SCALE GENOMIC DNA]</scope>
    <source>
        <strain evidence="7 8">DSM 21001</strain>
    </source>
</reference>
<dbReference type="RefSeq" id="WP_245782031.1">
    <property type="nucleotide sequence ID" value="NZ_FOZL01000002.1"/>
</dbReference>
<name>A0A1I6MYM5_9BACT</name>
<proteinExistence type="predicted"/>
<evidence type="ECO:0000313" key="8">
    <source>
        <dbReference type="Proteomes" id="UP000199024"/>
    </source>
</evidence>
<feature type="transmembrane region" description="Helical" evidence="6">
    <location>
        <begin position="384"/>
        <end position="403"/>
    </location>
</feature>
<feature type="transmembrane region" description="Helical" evidence="6">
    <location>
        <begin position="162"/>
        <end position="182"/>
    </location>
</feature>
<keyword evidence="5 6" id="KW-0472">Membrane</keyword>
<evidence type="ECO:0000256" key="4">
    <source>
        <dbReference type="ARBA" id="ARBA00022989"/>
    </source>
</evidence>
<dbReference type="GO" id="GO:0005886">
    <property type="term" value="C:plasma membrane"/>
    <property type="evidence" value="ECO:0007669"/>
    <property type="project" value="UniProtKB-SubCell"/>
</dbReference>
<keyword evidence="4 6" id="KW-1133">Transmembrane helix</keyword>
<organism evidence="7 8">
    <name type="scientific">Granulicella pectinivorans</name>
    <dbReference type="NCBI Taxonomy" id="474950"/>
    <lineage>
        <taxon>Bacteria</taxon>
        <taxon>Pseudomonadati</taxon>
        <taxon>Acidobacteriota</taxon>
        <taxon>Terriglobia</taxon>
        <taxon>Terriglobales</taxon>
        <taxon>Acidobacteriaceae</taxon>
        <taxon>Granulicella</taxon>
    </lineage>
</organism>
<dbReference type="Proteomes" id="UP000199024">
    <property type="component" value="Unassembled WGS sequence"/>
</dbReference>
<dbReference type="PANTHER" id="PTHR43702:SF11">
    <property type="entry name" value="L-FUCOSE-PROTON SYMPORTER"/>
    <property type="match status" value="1"/>
</dbReference>
<evidence type="ECO:0000256" key="2">
    <source>
        <dbReference type="ARBA" id="ARBA00022475"/>
    </source>
</evidence>
<dbReference type="InterPro" id="IPR011701">
    <property type="entry name" value="MFS"/>
</dbReference>
<dbReference type="InterPro" id="IPR005275">
    <property type="entry name" value="Lfuc_symporter_FucP"/>
</dbReference>
<keyword evidence="8" id="KW-1185">Reference proteome</keyword>
<feature type="transmembrane region" description="Helical" evidence="6">
    <location>
        <begin position="61"/>
        <end position="86"/>
    </location>
</feature>
<evidence type="ECO:0000256" key="3">
    <source>
        <dbReference type="ARBA" id="ARBA00022692"/>
    </source>
</evidence>
<feature type="transmembrane region" description="Helical" evidence="6">
    <location>
        <begin position="118"/>
        <end position="135"/>
    </location>
</feature>
<dbReference type="CDD" id="cd17394">
    <property type="entry name" value="MFS_FucP_like"/>
    <property type="match status" value="1"/>
</dbReference>
<keyword evidence="3 6" id="KW-0812">Transmembrane</keyword>
<dbReference type="Pfam" id="PF07690">
    <property type="entry name" value="MFS_1"/>
    <property type="match status" value="1"/>
</dbReference>
<feature type="transmembrane region" description="Helical" evidence="6">
    <location>
        <begin position="320"/>
        <end position="342"/>
    </location>
</feature>
<comment type="subcellular location">
    <subcellularLocation>
        <location evidence="1">Cell inner membrane</location>
        <topology evidence="1">Multi-pass membrane protein</topology>
    </subcellularLocation>
</comment>
<feature type="transmembrane region" description="Helical" evidence="6">
    <location>
        <begin position="295"/>
        <end position="313"/>
    </location>
</feature>
<feature type="transmembrane region" description="Helical" evidence="6">
    <location>
        <begin position="260"/>
        <end position="283"/>
    </location>
</feature>
<evidence type="ECO:0000256" key="6">
    <source>
        <dbReference type="SAM" id="Phobius"/>
    </source>
</evidence>
<evidence type="ECO:0000256" key="1">
    <source>
        <dbReference type="ARBA" id="ARBA00004429"/>
    </source>
</evidence>
<feature type="transmembrane region" description="Helical" evidence="6">
    <location>
        <begin position="409"/>
        <end position="429"/>
    </location>
</feature>
<dbReference type="GO" id="GO:0015535">
    <property type="term" value="F:fucose:proton symporter activity"/>
    <property type="evidence" value="ECO:0007669"/>
    <property type="project" value="InterPro"/>
</dbReference>
<accession>A0A1I6MYM5</accession>
<protein>
    <submittedName>
        <fullName evidence="7">MFS transporter, FHS family, L-fucose permease</fullName>
    </submittedName>
</protein>
<dbReference type="PANTHER" id="PTHR43702">
    <property type="entry name" value="L-FUCOSE-PROTON SYMPORTER"/>
    <property type="match status" value="1"/>
</dbReference>
<evidence type="ECO:0000256" key="5">
    <source>
        <dbReference type="ARBA" id="ARBA00023136"/>
    </source>
</evidence>
<dbReference type="STRING" id="474950.SAMN05421771_3829"/>
<dbReference type="SUPFAM" id="SSF103473">
    <property type="entry name" value="MFS general substrate transporter"/>
    <property type="match status" value="1"/>
</dbReference>
<evidence type="ECO:0000313" key="7">
    <source>
        <dbReference type="EMBL" id="SFS20786.1"/>
    </source>
</evidence>
<sequence>MQVSTPARTTQNPADKNVPVFPSGQMLAFGLVSLAFFLWGMSNNLTDILVQQFKKSFELSLFQAQLVSTANFLAYGVMAIPAALLTRRFGYKGGLLIGLCVFATGTLLFWPAAVVSRYSLFLVALFTVGCGLSILETTCNPMIAQFGDPATSERRLNYAQSLNPPGTIAGLLFGTWFIFSGIEKTPTEVDAMKAAGTYAPYLHSEIMRVVPTYVILGAVVLLLAFVISRIKFPSYLDSLAATDADAPQGSFSALLRYPHFLFAVVAQFCNVGAQVGVWSNLIPYFKAYTPVTEKTAGYMLTISLVLLAVGRFVTTPIMRYLSPALITGLYGVCNVALVFIGITRPGMFGGYALMTFSFFLSIMFPTIFALGIKDLGPNTKLGGSFLVMAIVGGAVTPLIMGAIKDRTGSLATAFWVPLLCSVGVALYGFMNKKPATTHEVNLSPEAL</sequence>
<keyword evidence="2" id="KW-1003">Cell membrane</keyword>
<dbReference type="InterPro" id="IPR050375">
    <property type="entry name" value="MFS_TsgA-like"/>
</dbReference>
<gene>
    <name evidence="7" type="ORF">SAMN05421771_3829</name>
</gene>
<dbReference type="Gene3D" id="1.20.1250.20">
    <property type="entry name" value="MFS general substrate transporter like domains"/>
    <property type="match status" value="2"/>
</dbReference>
<feature type="transmembrane region" description="Helical" evidence="6">
    <location>
        <begin position="20"/>
        <end position="41"/>
    </location>
</feature>
<dbReference type="InterPro" id="IPR036259">
    <property type="entry name" value="MFS_trans_sf"/>
</dbReference>
<feature type="transmembrane region" description="Helical" evidence="6">
    <location>
        <begin position="206"/>
        <end position="227"/>
    </location>
</feature>
<feature type="transmembrane region" description="Helical" evidence="6">
    <location>
        <begin position="348"/>
        <end position="372"/>
    </location>
</feature>